<dbReference type="GO" id="GO:0046872">
    <property type="term" value="F:metal ion binding"/>
    <property type="evidence" value="ECO:0007669"/>
    <property type="project" value="UniProtKB-KW"/>
</dbReference>
<dbReference type="InterPro" id="IPR006638">
    <property type="entry name" value="Elp3/MiaA/NifB-like_rSAM"/>
</dbReference>
<organism evidence="8 9">
    <name type="scientific">Aerophobetes bacterium</name>
    <dbReference type="NCBI Taxonomy" id="2030807"/>
    <lineage>
        <taxon>Bacteria</taxon>
        <taxon>Candidatus Aerophobota</taxon>
    </lineage>
</organism>
<dbReference type="PANTHER" id="PTHR43787">
    <property type="entry name" value="FEMO COFACTOR BIOSYNTHESIS PROTEIN NIFB-RELATED"/>
    <property type="match status" value="1"/>
</dbReference>
<dbReference type="AlphaFoldDB" id="A0A662DKN0"/>
<dbReference type="InterPro" id="IPR007197">
    <property type="entry name" value="rSAM"/>
</dbReference>
<feature type="domain" description="Radical SAM core" evidence="7">
    <location>
        <begin position="5"/>
        <end position="245"/>
    </location>
</feature>
<dbReference type="Gene3D" id="3.20.20.70">
    <property type="entry name" value="Aldolase class I"/>
    <property type="match status" value="1"/>
</dbReference>
<dbReference type="GO" id="GO:0051539">
    <property type="term" value="F:4 iron, 4 sulfur cluster binding"/>
    <property type="evidence" value="ECO:0007669"/>
    <property type="project" value="UniProtKB-KW"/>
</dbReference>
<keyword evidence="6" id="KW-0411">Iron-sulfur</keyword>
<dbReference type="SFLD" id="SFLDG01083">
    <property type="entry name" value="Uncharacterised_Radical_SAM_Su"/>
    <property type="match status" value="1"/>
</dbReference>
<evidence type="ECO:0000259" key="7">
    <source>
        <dbReference type="PROSITE" id="PS51918"/>
    </source>
</evidence>
<sequence length="307" mass="35146">MSQIFGPVPSRRLGFSLGVDTIPYKTCTLDCIYCQLGRTTNKTLERKEYILADVIVDEVEKIIKEKKKKIDYITFSGSGEPTLNLKIGDMIERIKKITTIPIAVLTNGTLLYSEKLRDELKKADLVIPSLDAADDPTFKQVNRPHPSLSFEMMVSGIAKFSQEFKGKIWLEIMLVKGINDSPKHIQKISKIIKEIRVDKIQLNTPVRPPAEEFVRPLSMQNLEEIKSLLGDKCEVVAAFKRARQKAYREDVEEQIITLIKRRPVTLTDISNSLGIHRNEVIKYIESLSDRKLLQSKIYSGKRYYYPV</sequence>
<evidence type="ECO:0000313" key="9">
    <source>
        <dbReference type="Proteomes" id="UP000267654"/>
    </source>
</evidence>
<keyword evidence="2" id="KW-0004">4Fe-4S</keyword>
<keyword evidence="3" id="KW-0949">S-adenosyl-L-methionine</keyword>
<dbReference type="EMBL" id="QMQB01000020">
    <property type="protein sequence ID" value="RLE14843.1"/>
    <property type="molecule type" value="Genomic_DNA"/>
</dbReference>
<evidence type="ECO:0000313" key="8">
    <source>
        <dbReference type="EMBL" id="RLE14843.1"/>
    </source>
</evidence>
<dbReference type="InterPro" id="IPR058240">
    <property type="entry name" value="rSAM_sf"/>
</dbReference>
<comment type="cofactor">
    <cofactor evidence="1">
        <name>[4Fe-4S] cluster</name>
        <dbReference type="ChEBI" id="CHEBI:49883"/>
    </cofactor>
</comment>
<keyword evidence="5" id="KW-0408">Iron</keyword>
<protein>
    <submittedName>
        <fullName evidence="8">Radical SAM protein</fullName>
    </submittedName>
</protein>
<dbReference type="SFLD" id="SFLDG01067">
    <property type="entry name" value="SPASM/twitch_domain_containing"/>
    <property type="match status" value="1"/>
</dbReference>
<dbReference type="CDD" id="cd01335">
    <property type="entry name" value="Radical_SAM"/>
    <property type="match status" value="1"/>
</dbReference>
<evidence type="ECO:0000256" key="6">
    <source>
        <dbReference type="ARBA" id="ARBA00023014"/>
    </source>
</evidence>
<dbReference type="SMART" id="SM00729">
    <property type="entry name" value="Elp3"/>
    <property type="match status" value="1"/>
</dbReference>
<evidence type="ECO:0000256" key="3">
    <source>
        <dbReference type="ARBA" id="ARBA00022691"/>
    </source>
</evidence>
<dbReference type="SFLD" id="SFLDS00029">
    <property type="entry name" value="Radical_SAM"/>
    <property type="match status" value="1"/>
</dbReference>
<name>A0A662DKN0_UNCAE</name>
<dbReference type="PROSITE" id="PS51918">
    <property type="entry name" value="RADICAL_SAM"/>
    <property type="match status" value="1"/>
</dbReference>
<evidence type="ECO:0000256" key="2">
    <source>
        <dbReference type="ARBA" id="ARBA00022485"/>
    </source>
</evidence>
<dbReference type="InterPro" id="IPR040084">
    <property type="entry name" value="GTPase_Obg"/>
</dbReference>
<dbReference type="SUPFAM" id="SSF46785">
    <property type="entry name" value="Winged helix' DNA-binding domain"/>
    <property type="match status" value="1"/>
</dbReference>
<dbReference type="InterPro" id="IPR036388">
    <property type="entry name" value="WH-like_DNA-bd_sf"/>
</dbReference>
<evidence type="ECO:0000256" key="1">
    <source>
        <dbReference type="ARBA" id="ARBA00001966"/>
    </source>
</evidence>
<dbReference type="SUPFAM" id="SSF102114">
    <property type="entry name" value="Radical SAM enzymes"/>
    <property type="match status" value="1"/>
</dbReference>
<gene>
    <name evidence="8" type="ORF">DRI96_00855</name>
</gene>
<dbReference type="InterPro" id="IPR036390">
    <property type="entry name" value="WH_DNA-bd_sf"/>
</dbReference>
<dbReference type="Proteomes" id="UP000267654">
    <property type="component" value="Unassembled WGS sequence"/>
</dbReference>
<dbReference type="InterPro" id="IPR013785">
    <property type="entry name" value="Aldolase_TIM"/>
</dbReference>
<dbReference type="PANTHER" id="PTHR43787:SF11">
    <property type="entry name" value="UPF0026 PROTEIN SLR1464"/>
    <property type="match status" value="1"/>
</dbReference>
<evidence type="ECO:0000256" key="5">
    <source>
        <dbReference type="ARBA" id="ARBA00023004"/>
    </source>
</evidence>
<dbReference type="Gene3D" id="1.10.10.10">
    <property type="entry name" value="Winged helix-like DNA-binding domain superfamily/Winged helix DNA-binding domain"/>
    <property type="match status" value="1"/>
</dbReference>
<reference evidence="8 9" key="1">
    <citation type="submission" date="2018-06" db="EMBL/GenBank/DDBJ databases">
        <title>Extensive metabolic versatility and redundancy in microbially diverse, dynamic hydrothermal sediments.</title>
        <authorList>
            <person name="Dombrowski N."/>
            <person name="Teske A."/>
            <person name="Baker B.J."/>
        </authorList>
    </citation>
    <scope>NUCLEOTIDE SEQUENCE [LARGE SCALE GENOMIC DNA]</scope>
    <source>
        <strain evidence="8">B19_G9</strain>
    </source>
</reference>
<comment type="caution">
    <text evidence="8">The sequence shown here is derived from an EMBL/GenBank/DDBJ whole genome shotgun (WGS) entry which is preliminary data.</text>
</comment>
<dbReference type="Pfam" id="PF04055">
    <property type="entry name" value="Radical_SAM"/>
    <property type="match status" value="1"/>
</dbReference>
<evidence type="ECO:0000256" key="4">
    <source>
        <dbReference type="ARBA" id="ARBA00022723"/>
    </source>
</evidence>
<dbReference type="GO" id="GO:0003824">
    <property type="term" value="F:catalytic activity"/>
    <property type="evidence" value="ECO:0007669"/>
    <property type="project" value="InterPro"/>
</dbReference>
<accession>A0A662DKN0</accession>
<proteinExistence type="predicted"/>
<keyword evidence="4" id="KW-0479">Metal-binding</keyword>